<organism evidence="1 2">
    <name type="scientific">Paraoerskovia marina</name>
    <dbReference type="NCBI Taxonomy" id="545619"/>
    <lineage>
        <taxon>Bacteria</taxon>
        <taxon>Bacillati</taxon>
        <taxon>Actinomycetota</taxon>
        <taxon>Actinomycetes</taxon>
        <taxon>Micrococcales</taxon>
        <taxon>Cellulomonadaceae</taxon>
        <taxon>Paraoerskovia</taxon>
    </lineage>
</organism>
<protein>
    <submittedName>
        <fullName evidence="1">Uncharacterized protein</fullName>
    </submittedName>
</protein>
<keyword evidence="2" id="KW-1185">Reference proteome</keyword>
<reference evidence="1 2" key="1">
    <citation type="submission" date="2016-10" db="EMBL/GenBank/DDBJ databases">
        <authorList>
            <person name="de Groot N.N."/>
        </authorList>
    </citation>
    <scope>NUCLEOTIDE SEQUENCE [LARGE SCALE GENOMIC DNA]</scope>
    <source>
        <strain evidence="1 2">DSM 22126</strain>
    </source>
</reference>
<evidence type="ECO:0000313" key="2">
    <source>
        <dbReference type="Proteomes" id="UP000185663"/>
    </source>
</evidence>
<dbReference type="AlphaFoldDB" id="A0A1H1PQL3"/>
<sequence>MLVAVTLIVAIVVVVIWQVAARQGPRFVQTPAAAATTVATGTTEVAAGTTPDSAPHCETAGGTRAVVAVDGPAARVELVNDGSVAATLSGAHDGVLVVFESDGSPGESSSRVGPGESVTAWVVPDPPEGDARTGTRVQHLALAVSTLGVDTVQTVRLSPTVVSGDPQVLCETEE</sequence>
<dbReference type="EMBL" id="LT629776">
    <property type="protein sequence ID" value="SDS13347.1"/>
    <property type="molecule type" value="Genomic_DNA"/>
</dbReference>
<gene>
    <name evidence="1" type="ORF">SAMN04489860_0873</name>
</gene>
<dbReference type="RefSeq" id="WP_029252845.1">
    <property type="nucleotide sequence ID" value="NZ_LT629776.1"/>
</dbReference>
<evidence type="ECO:0000313" key="1">
    <source>
        <dbReference type="EMBL" id="SDS13347.1"/>
    </source>
</evidence>
<proteinExistence type="predicted"/>
<name>A0A1H1PQL3_9CELL</name>
<dbReference type="Proteomes" id="UP000185663">
    <property type="component" value="Chromosome I"/>
</dbReference>
<dbReference type="OrthoDB" id="3368702at2"/>
<accession>A0A1H1PQL3</accession>